<dbReference type="Gene3D" id="3.30.160.60">
    <property type="entry name" value="Classic Zinc Finger"/>
    <property type="match status" value="1"/>
</dbReference>
<feature type="region of interest" description="Disordered" evidence="2">
    <location>
        <begin position="1"/>
        <end position="155"/>
    </location>
</feature>
<sequence length="410" mass="44806">MDFHPPDPGYGTDGTTREYVPSNCLDNGDGILSDYIIPGDYESPIFGQSQNSGQASPDRDPGPSSYPADHSAPPGPLDRTSEPSYASNSSNTDYINPTVTPASHGRTRRGRRHNSETEHRDDDTIAGNSTPLSSSLPLSPSEGFGKLGINSPPSSSPELQRKYHVCYLCDEQFSALKAYGTHMWHDHNLKEFPCPKCKVKFARDDYVKTHLKVGKCPGPLQVGKRQASTSPKSSIGAQRESKRPVLVRYRYSDTGPIMDSPSFPFLAASPSSPSSMSMPTPTSTIASGPIPVAPFESFFDPRPRSGNHERLALPVLSQPAPQSLPLSQHERHRGLPPVGSRNRGMIAPADFAKSERTIEQLRMTVKALQTSNDMTIATLNAENADLKAENEGLKAKIRRLEYAVQYHHSL</sequence>
<gene>
    <name evidence="3" type="ORF">H072_6673</name>
</gene>
<reference evidence="3 4" key="1">
    <citation type="journal article" date="2013" name="PLoS Genet.">
        <title>Genomic mechanisms accounting for the adaptation to parasitism in nematode-trapping fungi.</title>
        <authorList>
            <person name="Meerupati T."/>
            <person name="Andersson K.M."/>
            <person name="Friman E."/>
            <person name="Kumar D."/>
            <person name="Tunlid A."/>
            <person name="Ahren D."/>
        </authorList>
    </citation>
    <scope>NUCLEOTIDE SEQUENCE [LARGE SCALE GENOMIC DNA]</scope>
    <source>
        <strain evidence="3 4">CBS 200.50</strain>
    </source>
</reference>
<feature type="compositionally biased region" description="Polar residues" evidence="2">
    <location>
        <begin position="82"/>
        <end position="101"/>
    </location>
</feature>
<evidence type="ECO:0000313" key="4">
    <source>
        <dbReference type="Proteomes" id="UP000015100"/>
    </source>
</evidence>
<dbReference type="OrthoDB" id="6077919at2759"/>
<accession>S8A978</accession>
<comment type="caution">
    <text evidence="3">The sequence shown here is derived from an EMBL/GenBank/DDBJ whole genome shotgun (WGS) entry which is preliminary data.</text>
</comment>
<dbReference type="InterPro" id="IPR036236">
    <property type="entry name" value="Znf_C2H2_sf"/>
</dbReference>
<dbReference type="Proteomes" id="UP000015100">
    <property type="component" value="Unassembled WGS sequence"/>
</dbReference>
<keyword evidence="1" id="KW-0175">Coiled coil</keyword>
<protein>
    <recommendedName>
        <fullName evidence="5">C2H2-type domain-containing protein</fullName>
    </recommendedName>
</protein>
<feature type="compositionally biased region" description="Polar residues" evidence="2">
    <location>
        <begin position="226"/>
        <end position="236"/>
    </location>
</feature>
<evidence type="ECO:0000256" key="2">
    <source>
        <dbReference type="SAM" id="MobiDB-lite"/>
    </source>
</evidence>
<dbReference type="SUPFAM" id="SSF57667">
    <property type="entry name" value="beta-beta-alpha zinc fingers"/>
    <property type="match status" value="1"/>
</dbReference>
<feature type="compositionally biased region" description="Polar residues" evidence="2">
    <location>
        <begin position="46"/>
        <end position="55"/>
    </location>
</feature>
<feature type="coiled-coil region" evidence="1">
    <location>
        <begin position="376"/>
        <end position="403"/>
    </location>
</feature>
<feature type="compositionally biased region" description="Low complexity" evidence="2">
    <location>
        <begin position="131"/>
        <end position="141"/>
    </location>
</feature>
<dbReference type="AlphaFoldDB" id="S8A978"/>
<proteinExistence type="predicted"/>
<dbReference type="HOGENOM" id="CLU_670885_0_0_1"/>
<feature type="region of interest" description="Disordered" evidence="2">
    <location>
        <begin position="323"/>
        <end position="344"/>
    </location>
</feature>
<evidence type="ECO:0000256" key="1">
    <source>
        <dbReference type="SAM" id="Coils"/>
    </source>
</evidence>
<dbReference type="EMBL" id="AQGS01000467">
    <property type="protein sequence ID" value="EPS39575.1"/>
    <property type="molecule type" value="Genomic_DNA"/>
</dbReference>
<evidence type="ECO:0000313" key="3">
    <source>
        <dbReference type="EMBL" id="EPS39575.1"/>
    </source>
</evidence>
<organism evidence="3 4">
    <name type="scientific">Dactylellina haptotyla (strain CBS 200.50)</name>
    <name type="common">Nematode-trapping fungus</name>
    <name type="synonym">Monacrosporium haptotylum</name>
    <dbReference type="NCBI Taxonomy" id="1284197"/>
    <lineage>
        <taxon>Eukaryota</taxon>
        <taxon>Fungi</taxon>
        <taxon>Dikarya</taxon>
        <taxon>Ascomycota</taxon>
        <taxon>Pezizomycotina</taxon>
        <taxon>Orbiliomycetes</taxon>
        <taxon>Orbiliales</taxon>
        <taxon>Orbiliaceae</taxon>
        <taxon>Dactylellina</taxon>
    </lineage>
</organism>
<feature type="compositionally biased region" description="Basic and acidic residues" evidence="2">
    <location>
        <begin position="113"/>
        <end position="123"/>
    </location>
</feature>
<reference evidence="4" key="2">
    <citation type="submission" date="2013-04" db="EMBL/GenBank/DDBJ databases">
        <title>Genomic mechanisms accounting for the adaptation to parasitism in nematode-trapping fungi.</title>
        <authorList>
            <person name="Ahren D.G."/>
        </authorList>
    </citation>
    <scope>NUCLEOTIDE SEQUENCE [LARGE SCALE GENOMIC DNA]</scope>
    <source>
        <strain evidence="4">CBS 200.50</strain>
    </source>
</reference>
<keyword evidence="4" id="KW-1185">Reference proteome</keyword>
<name>S8A978_DACHA</name>
<evidence type="ECO:0008006" key="5">
    <source>
        <dbReference type="Google" id="ProtNLM"/>
    </source>
</evidence>
<feature type="region of interest" description="Disordered" evidence="2">
    <location>
        <begin position="221"/>
        <end position="241"/>
    </location>
</feature>